<dbReference type="EMBL" id="AEUN01000475">
    <property type="protein sequence ID" value="EHJ07405.1"/>
    <property type="molecule type" value="Genomic_DNA"/>
</dbReference>
<evidence type="ECO:0000313" key="4">
    <source>
        <dbReference type="Proteomes" id="UP000005413"/>
    </source>
</evidence>
<dbReference type="Pfam" id="PF06048">
    <property type="entry name" value="DUF927"/>
    <property type="match status" value="1"/>
</dbReference>
<organism evidence="3 4">
    <name type="scientific">Staphylococcus simiae CCM 7213 = CCUG 51256</name>
    <dbReference type="NCBI Taxonomy" id="911238"/>
    <lineage>
        <taxon>Bacteria</taxon>
        <taxon>Bacillati</taxon>
        <taxon>Bacillota</taxon>
        <taxon>Bacilli</taxon>
        <taxon>Bacillales</taxon>
        <taxon>Staphylococcaceae</taxon>
        <taxon>Staphylococcus</taxon>
    </lineage>
</organism>
<name>G5JK75_9STAP</name>
<protein>
    <recommendedName>
        <fullName evidence="5">DUF927 domain-containing protein</fullName>
    </recommendedName>
</protein>
<feature type="domain" description="Cch helix turn helix" evidence="2">
    <location>
        <begin position="440"/>
        <end position="549"/>
    </location>
</feature>
<gene>
    <name evidence="3" type="ORF">SS7213T_09434</name>
</gene>
<dbReference type="Proteomes" id="UP000005413">
    <property type="component" value="Unassembled WGS sequence"/>
</dbReference>
<dbReference type="RefSeq" id="WP_002464578.1">
    <property type="nucleotide sequence ID" value="NZ_AEUN01000475.1"/>
</dbReference>
<keyword evidence="4" id="KW-1185">Reference proteome</keyword>
<sequence>MSKIYFQKYPFTLYEDGWYEYRKVKNTKDQYENFQISSFIYIKNRFKDPVTKFEKLIITDGQGLELVETADILTSFKLTGLIKYGFNINEVFIKHLSYVLQSMRKSLPLSKLYTGVGVLTTSDGDIIISLDEPYFNSNTSSIQDNEIICDSKYDLAPKGTLDNWINMYKTEVEGNIPMELATIFGISSIVTAFLKTHHQIEFPGIIFSFTGQSSTGKSTAAMLAVSTAGNPTKGNETLFKSWNATRNALESYLGNNFGVPIVLDELSSATFRDSTGLLYSIAEGQGRQRSDKNGDVKSTNNWGTSVISTAEHSIFKDAAKNDGLRVRTIELNEVFTSSSKNSDAIKTVVSQNYGHVMPKIAEFLLSNTQHIIKQFNSDYQWFENELISDTNNTGIRMFKRYAVIIISARIFSQALNVNVSIDSMKTYLCNYHKDTVSERSLAEKAIDIIVQFVAQNRGKFSEGSKLANMIENYGLIELKDDHIQVKMLANVFKNMLEMNQFQDTNNVIDALREKGYIHSDRNRKTTKRSVKNSDGRSQSIVFYHLKIDKSYASLFDLSSVQESSAAFYTAPPKKSKLLEDFLRKTRESEDDDELKL</sequence>
<dbReference type="NCBIfam" id="NF047345">
    <property type="entry name" value="SCCmet_Cch1"/>
    <property type="match status" value="1"/>
</dbReference>
<evidence type="ECO:0008006" key="5">
    <source>
        <dbReference type="Google" id="ProtNLM"/>
    </source>
</evidence>
<proteinExistence type="predicted"/>
<evidence type="ECO:0000259" key="2">
    <source>
        <dbReference type="Pfam" id="PF18662"/>
    </source>
</evidence>
<dbReference type="InterPro" id="IPR009270">
    <property type="entry name" value="DUF927"/>
</dbReference>
<dbReference type="Pfam" id="PF18662">
    <property type="entry name" value="HTH_56"/>
    <property type="match status" value="1"/>
</dbReference>
<dbReference type="PATRIC" id="fig|911238.3.peg.1643"/>
<dbReference type="AlphaFoldDB" id="G5JK75"/>
<evidence type="ECO:0000259" key="1">
    <source>
        <dbReference type="Pfam" id="PF06048"/>
    </source>
</evidence>
<dbReference type="OrthoDB" id="158067at2"/>
<reference evidence="3 4" key="1">
    <citation type="journal article" date="2012" name="BMC Genomics">
        <title>Comparative genomic analysis of the genus Staphylococcus including Staphylococcus aureus and its newly described sister species Staphylococcus simiae.</title>
        <authorList>
            <person name="Suzuki H."/>
            <person name="Lefebure T."/>
            <person name="Pavinski Bitar P."/>
            <person name="Stanhope M.J."/>
        </authorList>
    </citation>
    <scope>NUCLEOTIDE SEQUENCE [LARGE SCALE GENOMIC DNA]</scope>
    <source>
        <strain evidence="3 4">CCM 7213</strain>
    </source>
</reference>
<comment type="caution">
    <text evidence="3">The sequence shown here is derived from an EMBL/GenBank/DDBJ whole genome shotgun (WGS) entry which is preliminary data.</text>
</comment>
<accession>G5JK75</accession>
<evidence type="ECO:0000313" key="3">
    <source>
        <dbReference type="EMBL" id="EHJ07405.1"/>
    </source>
</evidence>
<dbReference type="InterPro" id="IPR040538">
    <property type="entry name" value="Cch_HTH"/>
</dbReference>
<feature type="domain" description="DUF927" evidence="1">
    <location>
        <begin position="11"/>
        <end position="300"/>
    </location>
</feature>